<gene>
    <name evidence="10" type="ORF">CHIRRI_LOCUS11347</name>
</gene>
<feature type="transmembrane region" description="Helical" evidence="9">
    <location>
        <begin position="12"/>
        <end position="30"/>
    </location>
</feature>
<keyword evidence="4" id="KW-0378">Hydrolase</keyword>
<evidence type="ECO:0000256" key="8">
    <source>
        <dbReference type="ARBA" id="ARBA00023136"/>
    </source>
</evidence>
<evidence type="ECO:0000256" key="5">
    <source>
        <dbReference type="ARBA" id="ARBA00022968"/>
    </source>
</evidence>
<dbReference type="PANTHER" id="PTHR13572">
    <property type="entry name" value="ENDO-ALPHA-1,2-MANNOSIDASE"/>
    <property type="match status" value="1"/>
</dbReference>
<keyword evidence="8 9" id="KW-0472">Membrane</keyword>
<evidence type="ECO:0000256" key="2">
    <source>
        <dbReference type="ARBA" id="ARBA00009559"/>
    </source>
</evidence>
<evidence type="ECO:0000256" key="7">
    <source>
        <dbReference type="ARBA" id="ARBA00023034"/>
    </source>
</evidence>
<keyword evidence="7" id="KW-0333">Golgi apparatus</keyword>
<evidence type="ECO:0000256" key="3">
    <source>
        <dbReference type="ARBA" id="ARBA00022692"/>
    </source>
</evidence>
<reference evidence="10" key="1">
    <citation type="submission" date="2022-01" db="EMBL/GenBank/DDBJ databases">
        <authorList>
            <person name="King R."/>
        </authorList>
    </citation>
    <scope>NUCLEOTIDE SEQUENCE</scope>
</reference>
<evidence type="ECO:0000256" key="1">
    <source>
        <dbReference type="ARBA" id="ARBA00004323"/>
    </source>
</evidence>
<evidence type="ECO:0000313" key="10">
    <source>
        <dbReference type="EMBL" id="CAG9808508.1"/>
    </source>
</evidence>
<dbReference type="GO" id="GO:0000139">
    <property type="term" value="C:Golgi membrane"/>
    <property type="evidence" value="ECO:0007669"/>
    <property type="project" value="UniProtKB-SubCell"/>
</dbReference>
<protein>
    <submittedName>
        <fullName evidence="10">Uncharacterized protein</fullName>
    </submittedName>
</protein>
<comment type="similarity">
    <text evidence="2">Belongs to the glycosyl hydrolase 99 family.</text>
</comment>
<keyword evidence="11" id="KW-1185">Reference proteome</keyword>
<accession>A0A9N9WW52</accession>
<dbReference type="Pfam" id="PF16317">
    <property type="entry name" value="Glyco_hydro_99"/>
    <property type="match status" value="1"/>
</dbReference>
<dbReference type="EMBL" id="OU895879">
    <property type="protein sequence ID" value="CAG9808508.1"/>
    <property type="molecule type" value="Genomic_DNA"/>
</dbReference>
<reference evidence="10" key="2">
    <citation type="submission" date="2022-10" db="EMBL/GenBank/DDBJ databases">
        <authorList>
            <consortium name="ENA_rothamsted_submissions"/>
            <consortium name="culmorum"/>
            <person name="King R."/>
        </authorList>
    </citation>
    <scope>NUCLEOTIDE SEQUENCE</scope>
</reference>
<name>A0A9N9WW52_9DIPT</name>
<dbReference type="GO" id="GO:0004559">
    <property type="term" value="F:alpha-mannosidase activity"/>
    <property type="evidence" value="ECO:0007669"/>
    <property type="project" value="TreeGrafter"/>
</dbReference>
<sequence>MYLVNLKSLRLFIYLSGLISVFLIIYYIYVSNYNKNIAKQNERKINFLMMQQHGMSSNYLDGNGLNNMQMKMQQKEILQTINQMSINGEIIPEKYDERVIKNRIIREKVKLISENMNLIKKDDPNRDTFMMSEDLLIFNKTVSNVHIFYYLPVKWYTSENQSVFQLDTVFYPRRGLYNYSTIEYAKAILKEHFQEIRMCGIGVIIICWEPNNEKLNDLLPIVFHHVTSMNRESPQNELKIAIQIGNYQDRTIESIRNNIKFFVDNFTSNPSFFRVNSLKRHKTLPLFYIKDAEQVKNWSKLLAKNGMITIRDTNYDSLILAHLETKESKSIIRKSCFDGFYTSNASNGANYFSTFKNWEKLKKFAEMYDLIFVPTVSPGFHDASTKYNPMRRFRVKGQYFEIGFKTALRQSTEFISIESYNNFVHGTQIEPVLPFSHSKFKDYEHSPIKYLNLAQYWTNQFYKSKLDNQKASKDKKICQHLLNNTIC</sequence>
<evidence type="ECO:0000256" key="4">
    <source>
        <dbReference type="ARBA" id="ARBA00022801"/>
    </source>
</evidence>
<organism evidence="10 11">
    <name type="scientific">Chironomus riparius</name>
    <dbReference type="NCBI Taxonomy" id="315576"/>
    <lineage>
        <taxon>Eukaryota</taxon>
        <taxon>Metazoa</taxon>
        <taxon>Ecdysozoa</taxon>
        <taxon>Arthropoda</taxon>
        <taxon>Hexapoda</taxon>
        <taxon>Insecta</taxon>
        <taxon>Pterygota</taxon>
        <taxon>Neoptera</taxon>
        <taxon>Endopterygota</taxon>
        <taxon>Diptera</taxon>
        <taxon>Nematocera</taxon>
        <taxon>Chironomoidea</taxon>
        <taxon>Chironomidae</taxon>
        <taxon>Chironominae</taxon>
        <taxon>Chironomus</taxon>
    </lineage>
</organism>
<evidence type="ECO:0000256" key="9">
    <source>
        <dbReference type="SAM" id="Phobius"/>
    </source>
</evidence>
<dbReference type="Proteomes" id="UP001153620">
    <property type="component" value="Chromosome 3"/>
</dbReference>
<keyword evidence="5" id="KW-0735">Signal-anchor</keyword>
<dbReference type="PANTHER" id="PTHR13572:SF4">
    <property type="entry name" value="RE57134P"/>
    <property type="match status" value="1"/>
</dbReference>
<dbReference type="InterPro" id="IPR026071">
    <property type="entry name" value="Glyco_Hydrolase_99"/>
</dbReference>
<dbReference type="AlphaFoldDB" id="A0A9N9WW52"/>
<proteinExistence type="inferred from homology"/>
<comment type="subcellular location">
    <subcellularLocation>
        <location evidence="1">Golgi apparatus membrane</location>
        <topology evidence="1">Single-pass type II membrane protein</topology>
    </subcellularLocation>
</comment>
<keyword evidence="3 9" id="KW-0812">Transmembrane</keyword>
<keyword evidence="6 9" id="KW-1133">Transmembrane helix</keyword>
<evidence type="ECO:0000256" key="6">
    <source>
        <dbReference type="ARBA" id="ARBA00022989"/>
    </source>
</evidence>
<dbReference type="Gene3D" id="3.20.20.80">
    <property type="entry name" value="Glycosidases"/>
    <property type="match status" value="1"/>
</dbReference>
<dbReference type="OrthoDB" id="406152at2759"/>
<evidence type="ECO:0000313" key="11">
    <source>
        <dbReference type="Proteomes" id="UP001153620"/>
    </source>
</evidence>